<sequence length="128" mass="13527">MGNPSAHGHAMIRTARAAAERPFGRRAGEHLTDQHVDADRLGQGHRRVLGGVVHRRGHTVELVEFALDPRRAGRIPPIASSSGAACVVTDDSGIKLPLPEKSPRPSPNLAAAASIPRCHNGKRPPPGV</sequence>
<evidence type="ECO:0000313" key="3">
    <source>
        <dbReference type="Proteomes" id="UP001165136"/>
    </source>
</evidence>
<gene>
    <name evidence="2" type="ORF">Atai01_51190</name>
</gene>
<protein>
    <submittedName>
        <fullName evidence="2">Uncharacterized protein</fullName>
    </submittedName>
</protein>
<keyword evidence="3" id="KW-1185">Reference proteome</keyword>
<dbReference type="AlphaFoldDB" id="A0A9W6R6S6"/>
<organism evidence="2 3">
    <name type="scientific">Amycolatopsis taiwanensis</name>
    <dbReference type="NCBI Taxonomy" id="342230"/>
    <lineage>
        <taxon>Bacteria</taxon>
        <taxon>Bacillati</taxon>
        <taxon>Actinomycetota</taxon>
        <taxon>Actinomycetes</taxon>
        <taxon>Pseudonocardiales</taxon>
        <taxon>Pseudonocardiaceae</taxon>
        <taxon>Amycolatopsis</taxon>
    </lineage>
</organism>
<reference evidence="2" key="1">
    <citation type="submission" date="2023-03" db="EMBL/GenBank/DDBJ databases">
        <title>Amycolatopsis taiwanensis NBRC 103393.</title>
        <authorList>
            <person name="Ichikawa N."/>
            <person name="Sato H."/>
            <person name="Tonouchi N."/>
        </authorList>
    </citation>
    <scope>NUCLEOTIDE SEQUENCE</scope>
    <source>
        <strain evidence="2">NBRC 103393</strain>
    </source>
</reference>
<accession>A0A9W6R6S6</accession>
<proteinExistence type="predicted"/>
<name>A0A9W6R6S6_9PSEU</name>
<evidence type="ECO:0000256" key="1">
    <source>
        <dbReference type="SAM" id="MobiDB-lite"/>
    </source>
</evidence>
<comment type="caution">
    <text evidence="2">The sequence shown here is derived from an EMBL/GenBank/DDBJ whole genome shotgun (WGS) entry which is preliminary data.</text>
</comment>
<dbReference type="Proteomes" id="UP001165136">
    <property type="component" value="Unassembled WGS sequence"/>
</dbReference>
<dbReference type="EMBL" id="BSTI01000012">
    <property type="protein sequence ID" value="GLY68500.1"/>
    <property type="molecule type" value="Genomic_DNA"/>
</dbReference>
<evidence type="ECO:0000313" key="2">
    <source>
        <dbReference type="EMBL" id="GLY68500.1"/>
    </source>
</evidence>
<feature type="region of interest" description="Disordered" evidence="1">
    <location>
        <begin position="94"/>
        <end position="128"/>
    </location>
</feature>